<evidence type="ECO:0000313" key="7">
    <source>
        <dbReference type="EMBL" id="HGZ11442.1"/>
    </source>
</evidence>
<evidence type="ECO:0000256" key="3">
    <source>
        <dbReference type="ARBA" id="ARBA00022692"/>
    </source>
</evidence>
<keyword evidence="2" id="KW-0997">Cell inner membrane</keyword>
<dbReference type="Pfam" id="PF06835">
    <property type="entry name" value="LptC"/>
    <property type="match status" value="1"/>
</dbReference>
<feature type="transmembrane region" description="Helical" evidence="6">
    <location>
        <begin position="33"/>
        <end position="52"/>
    </location>
</feature>
<organism evidence="7">
    <name type="scientific">Desulfobacca acetoxidans</name>
    <dbReference type="NCBI Taxonomy" id="60893"/>
    <lineage>
        <taxon>Bacteria</taxon>
        <taxon>Pseudomonadati</taxon>
        <taxon>Thermodesulfobacteriota</taxon>
        <taxon>Desulfobaccia</taxon>
        <taxon>Desulfobaccales</taxon>
        <taxon>Desulfobaccaceae</taxon>
        <taxon>Desulfobacca</taxon>
    </lineage>
</organism>
<keyword evidence="1" id="KW-1003">Cell membrane</keyword>
<dbReference type="PANTHER" id="PTHR37481:SF1">
    <property type="entry name" value="LIPOPOLYSACCHARIDE EXPORT SYSTEM PROTEIN LPTC"/>
    <property type="match status" value="1"/>
</dbReference>
<sequence length="210" mass="23685">MGERKIWQKFGSSGPEPDKFGGSRGLGRVRRGGLLAGLALLLLLGWGLWAFLTPPPPPAPLPPQSEEKSRMEALSLTEIEQGGKRWVLDAKKAEYLKNRDEIRIEEIYLEFYGAQDEVIYLRAQEGVVNTKKRDLVLRGGVEIEKGDLTIRTEEVRYLPEERALTAPAQVLLEGPRVRIAGEDLRVELGKRRLILKKHKATELKLERGLL</sequence>
<keyword evidence="5 6" id="KW-0472">Membrane</keyword>
<gene>
    <name evidence="7" type="primary">lptC</name>
    <name evidence="7" type="ORF">ENW48_04410</name>
</gene>
<dbReference type="InterPro" id="IPR026265">
    <property type="entry name" value="LptC"/>
</dbReference>
<reference evidence="7" key="1">
    <citation type="journal article" date="2020" name="mSystems">
        <title>Genome- and Community-Level Interaction Insights into Carbon Utilization and Element Cycling Functions of Hydrothermarchaeota in Hydrothermal Sediment.</title>
        <authorList>
            <person name="Zhou Z."/>
            <person name="Liu Y."/>
            <person name="Xu W."/>
            <person name="Pan J."/>
            <person name="Luo Z.H."/>
            <person name="Li M."/>
        </authorList>
    </citation>
    <scope>NUCLEOTIDE SEQUENCE [LARGE SCALE GENOMIC DNA]</scope>
    <source>
        <strain evidence="7">SpSt-853</strain>
    </source>
</reference>
<dbReference type="AlphaFoldDB" id="A0A7C5EN20"/>
<evidence type="ECO:0000256" key="1">
    <source>
        <dbReference type="ARBA" id="ARBA00022475"/>
    </source>
</evidence>
<dbReference type="PANTHER" id="PTHR37481">
    <property type="entry name" value="LIPOPOLYSACCHARIDE EXPORT SYSTEM PROTEIN LPTC"/>
    <property type="match status" value="1"/>
</dbReference>
<keyword evidence="4 6" id="KW-1133">Transmembrane helix</keyword>
<evidence type="ECO:0000256" key="2">
    <source>
        <dbReference type="ARBA" id="ARBA00022519"/>
    </source>
</evidence>
<dbReference type="GO" id="GO:0015221">
    <property type="term" value="F:lipopolysaccharide transmembrane transporter activity"/>
    <property type="evidence" value="ECO:0007669"/>
    <property type="project" value="InterPro"/>
</dbReference>
<accession>A0A7C5EN20</accession>
<keyword evidence="3 6" id="KW-0812">Transmembrane</keyword>
<evidence type="ECO:0000256" key="5">
    <source>
        <dbReference type="ARBA" id="ARBA00023136"/>
    </source>
</evidence>
<dbReference type="NCBIfam" id="TIGR04409">
    <property type="entry name" value="LptC_YrbK"/>
    <property type="match status" value="1"/>
</dbReference>
<dbReference type="InterPro" id="IPR010664">
    <property type="entry name" value="LipoPS_assembly_LptC-rel"/>
</dbReference>
<dbReference type="GO" id="GO:0005886">
    <property type="term" value="C:plasma membrane"/>
    <property type="evidence" value="ECO:0007669"/>
    <property type="project" value="InterPro"/>
</dbReference>
<evidence type="ECO:0000256" key="4">
    <source>
        <dbReference type="ARBA" id="ARBA00022989"/>
    </source>
</evidence>
<dbReference type="GO" id="GO:0030288">
    <property type="term" value="C:outer membrane-bounded periplasmic space"/>
    <property type="evidence" value="ECO:0007669"/>
    <property type="project" value="TreeGrafter"/>
</dbReference>
<evidence type="ECO:0000256" key="6">
    <source>
        <dbReference type="SAM" id="Phobius"/>
    </source>
</evidence>
<protein>
    <submittedName>
        <fullName evidence="7">LPS export ABC transporter periplasmic protein LptC</fullName>
    </submittedName>
</protein>
<dbReference type="GO" id="GO:0017089">
    <property type="term" value="F:glycolipid transfer activity"/>
    <property type="evidence" value="ECO:0007669"/>
    <property type="project" value="TreeGrafter"/>
</dbReference>
<dbReference type="Gene3D" id="2.60.450.10">
    <property type="entry name" value="Lipopolysaccharide (LPS) transport protein A like domain"/>
    <property type="match status" value="1"/>
</dbReference>
<dbReference type="InterPro" id="IPR052363">
    <property type="entry name" value="LPS_export_LptC"/>
</dbReference>
<comment type="caution">
    <text evidence="7">The sequence shown here is derived from an EMBL/GenBank/DDBJ whole genome shotgun (WGS) entry which is preliminary data.</text>
</comment>
<proteinExistence type="predicted"/>
<name>A0A7C5EN20_9BACT</name>
<dbReference type="EMBL" id="DTKJ01000030">
    <property type="protein sequence ID" value="HGZ11442.1"/>
    <property type="molecule type" value="Genomic_DNA"/>
</dbReference>